<evidence type="ECO:0000259" key="10">
    <source>
        <dbReference type="Pfam" id="PF00389"/>
    </source>
</evidence>
<comment type="catalytic activity">
    <reaction evidence="3">
        <text>(R)-glycerate + NADP(+) = 3-hydroxypyruvate + NADPH + H(+)</text>
        <dbReference type="Rhea" id="RHEA:18657"/>
        <dbReference type="ChEBI" id="CHEBI:15378"/>
        <dbReference type="ChEBI" id="CHEBI:16659"/>
        <dbReference type="ChEBI" id="CHEBI:17180"/>
        <dbReference type="ChEBI" id="CHEBI:57783"/>
        <dbReference type="ChEBI" id="CHEBI:58349"/>
        <dbReference type="EC" id="1.1.1.81"/>
    </reaction>
</comment>
<reference evidence="12 13" key="1">
    <citation type="submission" date="2016-10" db="EMBL/GenBank/DDBJ databases">
        <authorList>
            <person name="de Groot N.N."/>
        </authorList>
    </citation>
    <scope>NUCLEOTIDE SEQUENCE [LARGE SCALE GENOMIC DNA]</scope>
    <source>
        <strain evidence="12 13">DSM 21771</strain>
    </source>
</reference>
<dbReference type="InterPro" id="IPR029752">
    <property type="entry name" value="D-isomer_DH_CS1"/>
</dbReference>
<feature type="domain" description="D-isomer specific 2-hydroxyacid dehydrogenase NAD-binding" evidence="11">
    <location>
        <begin position="109"/>
        <end position="288"/>
    </location>
</feature>
<dbReference type="RefSeq" id="WP_090396666.1">
    <property type="nucleotide sequence ID" value="NZ_FNEN01000003.1"/>
</dbReference>
<dbReference type="PROSITE" id="PS00065">
    <property type="entry name" value="D_2_HYDROXYACID_DH_1"/>
    <property type="match status" value="1"/>
</dbReference>
<dbReference type="CDD" id="cd05301">
    <property type="entry name" value="GDH"/>
    <property type="match status" value="1"/>
</dbReference>
<dbReference type="PANTHER" id="PTHR10996:SF283">
    <property type="entry name" value="GLYOXYLATE_HYDROXYPYRUVATE REDUCTASE B"/>
    <property type="match status" value="1"/>
</dbReference>
<dbReference type="GO" id="GO:0051287">
    <property type="term" value="F:NAD binding"/>
    <property type="evidence" value="ECO:0007669"/>
    <property type="project" value="InterPro"/>
</dbReference>
<evidence type="ECO:0000256" key="3">
    <source>
        <dbReference type="ARBA" id="ARBA00052239"/>
    </source>
</evidence>
<proteinExistence type="inferred from homology"/>
<keyword evidence="13" id="KW-1185">Reference proteome</keyword>
<dbReference type="Proteomes" id="UP000198853">
    <property type="component" value="Unassembled WGS sequence"/>
</dbReference>
<dbReference type="Pfam" id="PF00389">
    <property type="entry name" value="2-Hacid_dh"/>
    <property type="match status" value="1"/>
</dbReference>
<keyword evidence="1 9" id="KW-0560">Oxidoreductase</keyword>
<evidence type="ECO:0000256" key="8">
    <source>
        <dbReference type="ARBA" id="ARBA00073362"/>
    </source>
</evidence>
<accession>A0A1G8LLD0</accession>
<evidence type="ECO:0000256" key="1">
    <source>
        <dbReference type="ARBA" id="ARBA00023002"/>
    </source>
</evidence>
<dbReference type="GO" id="GO:0016618">
    <property type="term" value="F:hydroxypyruvate reductase [NAD(P)H] activity"/>
    <property type="evidence" value="ECO:0007669"/>
    <property type="project" value="UniProtKB-EC"/>
</dbReference>
<dbReference type="InterPro" id="IPR029753">
    <property type="entry name" value="D-isomer_DH_CS"/>
</dbReference>
<dbReference type="Gene3D" id="3.40.50.720">
    <property type="entry name" value="NAD(P)-binding Rossmann-like Domain"/>
    <property type="match status" value="2"/>
</dbReference>
<evidence type="ECO:0000256" key="6">
    <source>
        <dbReference type="ARBA" id="ARBA00066661"/>
    </source>
</evidence>
<dbReference type="InterPro" id="IPR006140">
    <property type="entry name" value="D-isomer_DH_NAD-bd"/>
</dbReference>
<organism evidence="12 13">
    <name type="scientific">Natribacillus halophilus</name>
    <dbReference type="NCBI Taxonomy" id="549003"/>
    <lineage>
        <taxon>Bacteria</taxon>
        <taxon>Bacillati</taxon>
        <taxon>Bacillota</taxon>
        <taxon>Bacilli</taxon>
        <taxon>Bacillales</taxon>
        <taxon>Bacillaceae</taxon>
        <taxon>Natribacillus</taxon>
    </lineage>
</organism>
<dbReference type="AlphaFoldDB" id="A0A1G8LLD0"/>
<gene>
    <name evidence="12" type="ORF">SAMN04488123_103153</name>
</gene>
<evidence type="ECO:0000256" key="5">
    <source>
        <dbReference type="ARBA" id="ARBA00061278"/>
    </source>
</evidence>
<dbReference type="PANTHER" id="PTHR10996">
    <property type="entry name" value="2-HYDROXYACID DEHYDROGENASE-RELATED"/>
    <property type="match status" value="1"/>
</dbReference>
<dbReference type="GO" id="GO:0005829">
    <property type="term" value="C:cytosol"/>
    <property type="evidence" value="ECO:0007669"/>
    <property type="project" value="TreeGrafter"/>
</dbReference>
<protein>
    <recommendedName>
        <fullName evidence="8">Glyoxylate/hydroxypyruvate reductase B</fullName>
        <ecNumber evidence="6">1.1.1.79</ecNumber>
        <ecNumber evidence="7">1.1.1.81</ecNumber>
    </recommendedName>
</protein>
<dbReference type="EMBL" id="FNEN01000003">
    <property type="protein sequence ID" value="SDI56486.1"/>
    <property type="molecule type" value="Genomic_DNA"/>
</dbReference>
<dbReference type="SUPFAM" id="SSF51735">
    <property type="entry name" value="NAD(P)-binding Rossmann-fold domains"/>
    <property type="match status" value="1"/>
</dbReference>
<comment type="catalytic activity">
    <reaction evidence="4">
        <text>glycolate + NADP(+) = glyoxylate + NADPH + H(+)</text>
        <dbReference type="Rhea" id="RHEA:10992"/>
        <dbReference type="ChEBI" id="CHEBI:15378"/>
        <dbReference type="ChEBI" id="CHEBI:29805"/>
        <dbReference type="ChEBI" id="CHEBI:36655"/>
        <dbReference type="ChEBI" id="CHEBI:57783"/>
        <dbReference type="ChEBI" id="CHEBI:58349"/>
        <dbReference type="EC" id="1.1.1.79"/>
    </reaction>
</comment>
<evidence type="ECO:0000256" key="7">
    <source>
        <dbReference type="ARBA" id="ARBA00066674"/>
    </source>
</evidence>
<dbReference type="GO" id="GO:0030267">
    <property type="term" value="F:glyoxylate reductase (NADPH) activity"/>
    <property type="evidence" value="ECO:0007669"/>
    <property type="project" value="UniProtKB-EC"/>
</dbReference>
<dbReference type="EC" id="1.1.1.79" evidence="6"/>
<dbReference type="Pfam" id="PF02826">
    <property type="entry name" value="2-Hacid_dh_C"/>
    <property type="match status" value="1"/>
</dbReference>
<comment type="similarity">
    <text evidence="5">Belongs to the D-isomer specific 2-hydroxyacid dehydrogenase family. GhrB subfamily.</text>
</comment>
<dbReference type="SUPFAM" id="SSF52283">
    <property type="entry name" value="Formate/glycerate dehydrogenase catalytic domain-like"/>
    <property type="match status" value="1"/>
</dbReference>
<dbReference type="InterPro" id="IPR006139">
    <property type="entry name" value="D-isomer_2_OHA_DH_cat_dom"/>
</dbReference>
<dbReference type="PROSITE" id="PS00671">
    <property type="entry name" value="D_2_HYDROXYACID_DH_3"/>
    <property type="match status" value="1"/>
</dbReference>
<sequence length="323" mass="36199">MKPYVYIAHPIPEHVESYIAEHCDYNIWNDSNEKIPKERLKEELKNADGAMLTGQPVDEELLAATENLKAVSTVSVGYDRYDIDALKKYNVYGTHTPYVLDDTVADLIFGLILSGGRRIAELHEYVKAGEWGVEPDSAFYGYDIHHSTLGIIGMGRIGEKIVQRARFGFEMDIVYHNRSRKPELEETFDAVRLELNELLSRADFVVVMVPLTDETKQLIGEEELRLMKSSAVLINGARGPVVDENALVAALQEKSIFSASLDVFEQEPLPKDHPLLDLPNVTLTPHIGSATQKTDEEMMMRAAVNMVEGASGQTPQDVIKEQR</sequence>
<evidence type="ECO:0000256" key="9">
    <source>
        <dbReference type="RuleBase" id="RU003719"/>
    </source>
</evidence>
<dbReference type="OrthoDB" id="9805416at2"/>
<evidence type="ECO:0000313" key="13">
    <source>
        <dbReference type="Proteomes" id="UP000198853"/>
    </source>
</evidence>
<evidence type="ECO:0000256" key="4">
    <source>
        <dbReference type="ARBA" id="ARBA00052769"/>
    </source>
</evidence>
<evidence type="ECO:0000259" key="11">
    <source>
        <dbReference type="Pfam" id="PF02826"/>
    </source>
</evidence>
<dbReference type="InterPro" id="IPR036291">
    <property type="entry name" value="NAD(P)-bd_dom_sf"/>
</dbReference>
<name>A0A1G8LLD0_9BACI</name>
<comment type="catalytic activity">
    <reaction evidence="2">
        <text>(R)-glycerate + NAD(+) = 3-hydroxypyruvate + NADH + H(+)</text>
        <dbReference type="Rhea" id="RHEA:17905"/>
        <dbReference type="ChEBI" id="CHEBI:15378"/>
        <dbReference type="ChEBI" id="CHEBI:16659"/>
        <dbReference type="ChEBI" id="CHEBI:17180"/>
        <dbReference type="ChEBI" id="CHEBI:57540"/>
        <dbReference type="ChEBI" id="CHEBI:57945"/>
        <dbReference type="EC" id="1.1.1.81"/>
    </reaction>
</comment>
<dbReference type="EC" id="1.1.1.81" evidence="7"/>
<evidence type="ECO:0000313" key="12">
    <source>
        <dbReference type="EMBL" id="SDI56486.1"/>
    </source>
</evidence>
<dbReference type="InterPro" id="IPR050223">
    <property type="entry name" value="D-isomer_2-hydroxyacid_DH"/>
</dbReference>
<dbReference type="FunFam" id="3.40.50.720:FF:000026">
    <property type="entry name" value="Glyoxylate/hydroxypyruvate reductase B"/>
    <property type="match status" value="1"/>
</dbReference>
<evidence type="ECO:0000256" key="2">
    <source>
        <dbReference type="ARBA" id="ARBA00051801"/>
    </source>
</evidence>
<feature type="domain" description="D-isomer specific 2-hydroxyacid dehydrogenase catalytic" evidence="10">
    <location>
        <begin position="6"/>
        <end position="319"/>
    </location>
</feature>